<comment type="caution">
    <text evidence="5">The sequence shown here is derived from an EMBL/GenBank/DDBJ whole genome shotgun (WGS) entry which is preliminary data.</text>
</comment>
<dbReference type="InterPro" id="IPR000668">
    <property type="entry name" value="Peptidase_C1A_C"/>
</dbReference>
<dbReference type="Pfam" id="PF08246">
    <property type="entry name" value="Inhibitor_I29"/>
    <property type="match status" value="1"/>
</dbReference>
<dbReference type="Proteomes" id="UP000179807">
    <property type="component" value="Unassembled WGS sequence"/>
</dbReference>
<organism evidence="5 6">
    <name type="scientific">Tritrichomonas foetus</name>
    <dbReference type="NCBI Taxonomy" id="1144522"/>
    <lineage>
        <taxon>Eukaryota</taxon>
        <taxon>Metamonada</taxon>
        <taxon>Parabasalia</taxon>
        <taxon>Tritrichomonadida</taxon>
        <taxon>Tritrichomonadidae</taxon>
        <taxon>Tritrichomonas</taxon>
    </lineage>
</organism>
<dbReference type="VEuPathDB" id="TrichDB:TRFO_40256"/>
<dbReference type="FunFam" id="3.90.70.10:FF:000039">
    <property type="entry name" value="Cysteine proteinase 2, putative"/>
    <property type="match status" value="1"/>
</dbReference>
<dbReference type="SMART" id="SM00848">
    <property type="entry name" value="Inhibitor_I29"/>
    <property type="match status" value="1"/>
</dbReference>
<dbReference type="RefSeq" id="XP_068346604.1">
    <property type="nucleotide sequence ID" value="XM_068513095.1"/>
</dbReference>
<dbReference type="InterPro" id="IPR039417">
    <property type="entry name" value="Peptidase_C1A_papain-like"/>
</dbReference>
<evidence type="ECO:0000313" key="5">
    <source>
        <dbReference type="EMBL" id="OHS93467.1"/>
    </source>
</evidence>
<dbReference type="Gene3D" id="3.90.70.10">
    <property type="entry name" value="Cysteine proteinases"/>
    <property type="match status" value="1"/>
</dbReference>
<dbReference type="OrthoDB" id="640249at2759"/>
<comment type="similarity">
    <text evidence="1">Belongs to the peptidase C1 family.</text>
</comment>
<gene>
    <name evidence="5" type="primary">LCP2</name>
    <name evidence="5" type="ORF">TRFO_40256</name>
</gene>
<dbReference type="Pfam" id="PF00112">
    <property type="entry name" value="Peptidase_C1"/>
    <property type="match status" value="1"/>
</dbReference>
<keyword evidence="2" id="KW-1015">Disulfide bond</keyword>
<name>A0A1J4J736_9EUKA</name>
<protein>
    <submittedName>
        <fullName evidence="5">Digestive cysteine proteinase 2</fullName>
    </submittedName>
</protein>
<keyword evidence="6" id="KW-1185">Reference proteome</keyword>
<dbReference type="InterPro" id="IPR038765">
    <property type="entry name" value="Papain-like_cys_pep_sf"/>
</dbReference>
<sequence>MLFAFFYALTASKLEITSNDEKSFVSWMRSTNHLFVGQEYHLRFGIWLANARYVKQHNKRNLGFTLAMNKFASMTPSEYNSLLLSKPSQKLVNFHNKGNNEFSSLLAETKTSKKLMINKVHSKKSETESLDWRKKGCVNEVQDMGNCGADWAFSGVAAAEGSNFLAHNILYKFSEQSFIDCDKIDSQGCQGGVAFSIFDFMHSNCDGKAMLANDYPYKGVDGTCQYDQDKAVGSLSDIIGIEFCNEDDLQAKCEQYGPVTSMIDASHASFQLYSYGIYDEPQCKQMGVTLYTTIVGFGVEDGVKFWIVRNSWGASWGENGYIRMVRGQGNQCGEATSACVPVS</sequence>
<dbReference type="CDD" id="cd02248">
    <property type="entry name" value="Peptidase_C1A"/>
    <property type="match status" value="1"/>
</dbReference>
<accession>A0A1J4J736</accession>
<dbReference type="SUPFAM" id="SSF54001">
    <property type="entry name" value="Cysteine proteinases"/>
    <property type="match status" value="1"/>
</dbReference>
<evidence type="ECO:0000256" key="1">
    <source>
        <dbReference type="ARBA" id="ARBA00008455"/>
    </source>
</evidence>
<dbReference type="InterPro" id="IPR013128">
    <property type="entry name" value="Peptidase_C1A"/>
</dbReference>
<dbReference type="InterPro" id="IPR013201">
    <property type="entry name" value="Prot_inhib_I29"/>
</dbReference>
<feature type="domain" description="Cathepsin propeptide inhibitor" evidence="4">
    <location>
        <begin position="24"/>
        <end position="79"/>
    </location>
</feature>
<dbReference type="AlphaFoldDB" id="A0A1J4J736"/>
<dbReference type="PROSITE" id="PS00640">
    <property type="entry name" value="THIOL_PROTEASE_ASN"/>
    <property type="match status" value="1"/>
</dbReference>
<dbReference type="GO" id="GO:0008234">
    <property type="term" value="F:cysteine-type peptidase activity"/>
    <property type="evidence" value="ECO:0007669"/>
    <property type="project" value="InterPro"/>
</dbReference>
<dbReference type="GO" id="GO:0006508">
    <property type="term" value="P:proteolysis"/>
    <property type="evidence" value="ECO:0007669"/>
    <property type="project" value="InterPro"/>
</dbReference>
<evidence type="ECO:0000259" key="3">
    <source>
        <dbReference type="SMART" id="SM00645"/>
    </source>
</evidence>
<evidence type="ECO:0000313" key="6">
    <source>
        <dbReference type="Proteomes" id="UP000179807"/>
    </source>
</evidence>
<dbReference type="EMBL" id="MLAK01001399">
    <property type="protein sequence ID" value="OHS93467.1"/>
    <property type="molecule type" value="Genomic_DNA"/>
</dbReference>
<reference evidence="5" key="1">
    <citation type="submission" date="2016-10" db="EMBL/GenBank/DDBJ databases">
        <authorList>
            <person name="Benchimol M."/>
            <person name="Almeida L.G."/>
            <person name="Vasconcelos A.T."/>
            <person name="Perreira-Neves A."/>
            <person name="Rosa I.A."/>
            <person name="Tasca T."/>
            <person name="Bogo M.R."/>
            <person name="de Souza W."/>
        </authorList>
    </citation>
    <scope>NUCLEOTIDE SEQUENCE [LARGE SCALE GENOMIC DNA]</scope>
    <source>
        <strain evidence="5">K</strain>
    </source>
</reference>
<dbReference type="PANTHER" id="PTHR12411">
    <property type="entry name" value="CYSTEINE PROTEASE FAMILY C1-RELATED"/>
    <property type="match status" value="1"/>
</dbReference>
<feature type="domain" description="Peptidase C1A papain C-terminal" evidence="3">
    <location>
        <begin position="126"/>
        <end position="342"/>
    </location>
</feature>
<dbReference type="SMART" id="SM00645">
    <property type="entry name" value="Pept_C1"/>
    <property type="match status" value="1"/>
</dbReference>
<proteinExistence type="inferred from homology"/>
<evidence type="ECO:0000259" key="4">
    <source>
        <dbReference type="SMART" id="SM00848"/>
    </source>
</evidence>
<dbReference type="InterPro" id="IPR025661">
    <property type="entry name" value="Pept_asp_AS"/>
</dbReference>
<evidence type="ECO:0000256" key="2">
    <source>
        <dbReference type="ARBA" id="ARBA00023157"/>
    </source>
</evidence>
<dbReference type="GeneID" id="94847799"/>